<evidence type="ECO:0000256" key="4">
    <source>
        <dbReference type="ARBA" id="ARBA00022723"/>
    </source>
</evidence>
<dbReference type="Proteomes" id="UP001293593">
    <property type="component" value="Unassembled WGS sequence"/>
</dbReference>
<dbReference type="Gene3D" id="3.30.40.10">
    <property type="entry name" value="Zinc/RING finger domain, C3HC4 (zinc finger)"/>
    <property type="match status" value="1"/>
</dbReference>
<organism evidence="10 11">
    <name type="scientific">Acacia crassicarpa</name>
    <name type="common">northern wattle</name>
    <dbReference type="NCBI Taxonomy" id="499986"/>
    <lineage>
        <taxon>Eukaryota</taxon>
        <taxon>Viridiplantae</taxon>
        <taxon>Streptophyta</taxon>
        <taxon>Embryophyta</taxon>
        <taxon>Tracheophyta</taxon>
        <taxon>Spermatophyta</taxon>
        <taxon>Magnoliopsida</taxon>
        <taxon>eudicotyledons</taxon>
        <taxon>Gunneridae</taxon>
        <taxon>Pentapetalae</taxon>
        <taxon>rosids</taxon>
        <taxon>fabids</taxon>
        <taxon>Fabales</taxon>
        <taxon>Fabaceae</taxon>
        <taxon>Caesalpinioideae</taxon>
        <taxon>mimosoid clade</taxon>
        <taxon>Acacieae</taxon>
        <taxon>Acacia</taxon>
    </lineage>
</organism>
<dbReference type="GO" id="GO:0016567">
    <property type="term" value="P:protein ubiquitination"/>
    <property type="evidence" value="ECO:0007669"/>
    <property type="project" value="TreeGrafter"/>
</dbReference>
<protein>
    <recommendedName>
        <fullName evidence="2">RING-type E3 ubiquitin transferase</fullName>
        <ecNumber evidence="2">2.3.2.27</ecNumber>
    </recommendedName>
</protein>
<evidence type="ECO:0000313" key="11">
    <source>
        <dbReference type="Proteomes" id="UP001293593"/>
    </source>
</evidence>
<dbReference type="GO" id="GO:0008270">
    <property type="term" value="F:zinc ion binding"/>
    <property type="evidence" value="ECO:0007669"/>
    <property type="project" value="UniProtKB-KW"/>
</dbReference>
<evidence type="ECO:0000256" key="2">
    <source>
        <dbReference type="ARBA" id="ARBA00012483"/>
    </source>
</evidence>
<sequence>MEVEHSCEVYPADTNTSISADHFISSSSSEQYYKMEVECKCYLILDGIALDRFTISNECGFSNILKQDVEKFVHMLLPYFNVPVHSRPRTAAKILACAHHMANVTHKNHKIMGMRVILTNTTQVYHYEYSLRRALIEPMDEDEDGLGPIPASKSAVEGLERVKLEEQKEEGTFMMGKFCNCTICLEDFSVDSEATRMPCLHLFHSKCIINWLENRNTCPLCRFQMPTCDDNQCGPS</sequence>
<evidence type="ECO:0000256" key="7">
    <source>
        <dbReference type="ARBA" id="ARBA00022833"/>
    </source>
</evidence>
<gene>
    <name evidence="10" type="ORF">QN277_020122</name>
</gene>
<dbReference type="GO" id="GO:0061630">
    <property type="term" value="F:ubiquitin protein ligase activity"/>
    <property type="evidence" value="ECO:0007669"/>
    <property type="project" value="UniProtKB-EC"/>
</dbReference>
<dbReference type="SUPFAM" id="SSF57850">
    <property type="entry name" value="RING/U-box"/>
    <property type="match status" value="1"/>
</dbReference>
<evidence type="ECO:0000256" key="3">
    <source>
        <dbReference type="ARBA" id="ARBA00022679"/>
    </source>
</evidence>
<keyword evidence="11" id="KW-1185">Reference proteome</keyword>
<feature type="domain" description="RING-type" evidence="9">
    <location>
        <begin position="181"/>
        <end position="222"/>
    </location>
</feature>
<dbReference type="EC" id="2.3.2.27" evidence="2"/>
<dbReference type="FunFam" id="3.30.40.10:FF:000127">
    <property type="entry name" value="E3 ubiquitin-protein ligase RNF181"/>
    <property type="match status" value="1"/>
</dbReference>
<keyword evidence="4" id="KW-0479">Metal-binding</keyword>
<name>A0AAE1JIV9_9FABA</name>
<dbReference type="PANTHER" id="PTHR15710">
    <property type="entry name" value="E3 UBIQUITIN-PROTEIN LIGASE PRAJA"/>
    <property type="match status" value="1"/>
</dbReference>
<dbReference type="AlphaFoldDB" id="A0AAE1JIV9"/>
<evidence type="ECO:0000256" key="6">
    <source>
        <dbReference type="ARBA" id="ARBA00022786"/>
    </source>
</evidence>
<dbReference type="InterPro" id="IPR001841">
    <property type="entry name" value="Znf_RING"/>
</dbReference>
<dbReference type="SMART" id="SM00184">
    <property type="entry name" value="RING"/>
    <property type="match status" value="1"/>
</dbReference>
<evidence type="ECO:0000313" key="10">
    <source>
        <dbReference type="EMBL" id="KAK4271422.1"/>
    </source>
</evidence>
<evidence type="ECO:0000259" key="9">
    <source>
        <dbReference type="PROSITE" id="PS50089"/>
    </source>
</evidence>
<keyword evidence="3" id="KW-0808">Transferase</keyword>
<keyword evidence="5 8" id="KW-0863">Zinc-finger</keyword>
<dbReference type="GO" id="GO:0005737">
    <property type="term" value="C:cytoplasm"/>
    <property type="evidence" value="ECO:0007669"/>
    <property type="project" value="TreeGrafter"/>
</dbReference>
<keyword evidence="6" id="KW-0833">Ubl conjugation pathway</keyword>
<dbReference type="PANTHER" id="PTHR15710:SF196">
    <property type="entry name" value="F6A14.12 PROTEIN-RELATED"/>
    <property type="match status" value="1"/>
</dbReference>
<dbReference type="PROSITE" id="PS50089">
    <property type="entry name" value="ZF_RING_2"/>
    <property type="match status" value="1"/>
</dbReference>
<proteinExistence type="predicted"/>
<evidence type="ECO:0000256" key="8">
    <source>
        <dbReference type="PROSITE-ProRule" id="PRU00175"/>
    </source>
</evidence>
<keyword evidence="7" id="KW-0862">Zinc</keyword>
<dbReference type="CDD" id="cd16454">
    <property type="entry name" value="RING-H2_PA-TM-RING"/>
    <property type="match status" value="1"/>
</dbReference>
<evidence type="ECO:0000256" key="1">
    <source>
        <dbReference type="ARBA" id="ARBA00000900"/>
    </source>
</evidence>
<evidence type="ECO:0000256" key="5">
    <source>
        <dbReference type="ARBA" id="ARBA00022771"/>
    </source>
</evidence>
<comment type="catalytic activity">
    <reaction evidence="1">
        <text>S-ubiquitinyl-[E2 ubiquitin-conjugating enzyme]-L-cysteine + [acceptor protein]-L-lysine = [E2 ubiquitin-conjugating enzyme]-L-cysteine + N(6)-ubiquitinyl-[acceptor protein]-L-lysine.</text>
        <dbReference type="EC" id="2.3.2.27"/>
    </reaction>
</comment>
<dbReference type="Pfam" id="PF13639">
    <property type="entry name" value="zf-RING_2"/>
    <property type="match status" value="1"/>
</dbReference>
<reference evidence="10" key="1">
    <citation type="submission" date="2023-10" db="EMBL/GenBank/DDBJ databases">
        <title>Chromosome-level genome of the transformable northern wattle, Acacia crassicarpa.</title>
        <authorList>
            <person name="Massaro I."/>
            <person name="Sinha N.R."/>
            <person name="Poethig S."/>
            <person name="Leichty A.R."/>
        </authorList>
    </citation>
    <scope>NUCLEOTIDE SEQUENCE</scope>
    <source>
        <strain evidence="10">Acra3RX</strain>
        <tissue evidence="10">Leaf</tissue>
    </source>
</reference>
<comment type="caution">
    <text evidence="10">The sequence shown here is derived from an EMBL/GenBank/DDBJ whole genome shotgun (WGS) entry which is preliminary data.</text>
</comment>
<accession>A0AAE1JIV9</accession>
<dbReference type="EMBL" id="JAWXYG010000005">
    <property type="protein sequence ID" value="KAK4271422.1"/>
    <property type="molecule type" value="Genomic_DNA"/>
</dbReference>
<dbReference type="InterPro" id="IPR013083">
    <property type="entry name" value="Znf_RING/FYVE/PHD"/>
</dbReference>